<proteinExistence type="predicted"/>
<organism evidence="1 2">
    <name type="scientific">Paenibacillus ginsengarvi</name>
    <dbReference type="NCBI Taxonomy" id="400777"/>
    <lineage>
        <taxon>Bacteria</taxon>
        <taxon>Bacillati</taxon>
        <taxon>Bacillota</taxon>
        <taxon>Bacilli</taxon>
        <taxon>Bacillales</taxon>
        <taxon>Paenibacillaceae</taxon>
        <taxon>Paenibacillus</taxon>
    </lineage>
</organism>
<name>A0A3B0C229_9BACL</name>
<accession>A0A3B0C229</accession>
<evidence type="ECO:0000313" key="2">
    <source>
        <dbReference type="Proteomes" id="UP000282311"/>
    </source>
</evidence>
<keyword evidence="2" id="KW-1185">Reference proteome</keyword>
<reference evidence="1 2" key="1">
    <citation type="journal article" date="2007" name="Int. J. Syst. Evol. Microbiol.">
        <title>Paenibacillus ginsengarvi sp. nov., isolated from soil from ginseng cultivation.</title>
        <authorList>
            <person name="Yoon M.H."/>
            <person name="Ten L.N."/>
            <person name="Im W.T."/>
        </authorList>
    </citation>
    <scope>NUCLEOTIDE SEQUENCE [LARGE SCALE GENOMIC DNA]</scope>
    <source>
        <strain evidence="1 2">KCTC 13059</strain>
    </source>
</reference>
<comment type="caution">
    <text evidence="1">The sequence shown here is derived from an EMBL/GenBank/DDBJ whole genome shotgun (WGS) entry which is preliminary data.</text>
</comment>
<dbReference type="RefSeq" id="WP_120749225.1">
    <property type="nucleotide sequence ID" value="NZ_RBAH01000016.1"/>
</dbReference>
<dbReference type="OrthoDB" id="1956540at2"/>
<sequence length="90" mass="10136">MLELISDKLDCLCAFIVNEDNKRSWEQWEQSEEVTARAASLRDTAAQAAGLAEKLRALRACAGITDRNLYLSMLSGTIDEECRYIRAVRP</sequence>
<dbReference type="AlphaFoldDB" id="A0A3B0C229"/>
<protein>
    <submittedName>
        <fullName evidence="1">Uncharacterized protein</fullName>
    </submittedName>
</protein>
<gene>
    <name evidence="1" type="ORF">D7M11_21045</name>
</gene>
<evidence type="ECO:0000313" key="1">
    <source>
        <dbReference type="EMBL" id="RKN79170.1"/>
    </source>
</evidence>
<dbReference type="EMBL" id="RBAH01000016">
    <property type="protein sequence ID" value="RKN79170.1"/>
    <property type="molecule type" value="Genomic_DNA"/>
</dbReference>
<dbReference type="Proteomes" id="UP000282311">
    <property type="component" value="Unassembled WGS sequence"/>
</dbReference>